<name>A0A8S5UQV9_9CAUD</name>
<dbReference type="GO" id="GO:0006231">
    <property type="term" value="P:dTMP biosynthetic process"/>
    <property type="evidence" value="ECO:0007669"/>
    <property type="project" value="InterPro"/>
</dbReference>
<proteinExistence type="predicted"/>
<accession>A0A8S5UQV9</accession>
<reference evidence="1" key="1">
    <citation type="journal article" date="2021" name="Proc. Natl. Acad. Sci. U.S.A.">
        <title>A Catalog of Tens of Thousands of Viruses from Human Metagenomes Reveals Hidden Associations with Chronic Diseases.</title>
        <authorList>
            <person name="Tisza M.J."/>
            <person name="Buck C.B."/>
        </authorList>
    </citation>
    <scope>NUCLEOTIDE SEQUENCE</scope>
    <source>
        <strain evidence="1">CtQyH19</strain>
    </source>
</reference>
<sequence>METNKISAKIVAHSIREGSGEELISYELVYPRIILAEVNTHKMLSKNTSSSRAIPFEKMVEIIEKDPFIPIAWQKHHKGMQGVEYFESPLEQVIRDTLWLNGRDVAVKSAKDLYEIGVTKQLCNRILEPYMWVKQLITGTKEGFENLFDLRCPKYEIQGISEVYKSKKEAIENHDYLDGEDYMWWLKHNTGQAEIHFMDLAEKMYDALRESTPVNKSDDDWHIPFFNNYSENEDVELLIKESVCKTARISYTKFGDEDNKMSEEKIKSMYEGLAKKKHYSCFEHIGKVMKGMEYPTHVRGDLSKITPETARKIVGWNKNFKGFIQLRHYLENN</sequence>
<evidence type="ECO:0000313" key="1">
    <source>
        <dbReference type="EMBL" id="DAF96794.1"/>
    </source>
</evidence>
<keyword evidence="1" id="KW-0808">Transferase</keyword>
<dbReference type="EMBL" id="BK016121">
    <property type="protein sequence ID" value="DAF96794.1"/>
    <property type="molecule type" value="Genomic_DNA"/>
</dbReference>
<protein>
    <submittedName>
        <fullName evidence="1">UMP/dUMP methylase</fullName>
    </submittedName>
</protein>
<organism evidence="1">
    <name type="scientific">Podoviridae sp. ctQyH19</name>
    <dbReference type="NCBI Taxonomy" id="2825249"/>
    <lineage>
        <taxon>Viruses</taxon>
        <taxon>Duplodnaviria</taxon>
        <taxon>Heunggongvirae</taxon>
        <taxon>Uroviricota</taxon>
        <taxon>Caudoviricetes</taxon>
    </lineage>
</organism>
<dbReference type="GO" id="GO:0050660">
    <property type="term" value="F:flavin adenine dinucleotide binding"/>
    <property type="evidence" value="ECO:0007669"/>
    <property type="project" value="InterPro"/>
</dbReference>
<dbReference type="Gene3D" id="3.30.1360.170">
    <property type="match status" value="1"/>
</dbReference>
<dbReference type="InterPro" id="IPR036098">
    <property type="entry name" value="Thymidylate_synthase_ThyX_sf"/>
</dbReference>
<dbReference type="GO" id="GO:0050797">
    <property type="term" value="F:thymidylate synthase (FAD) activity"/>
    <property type="evidence" value="ECO:0007669"/>
    <property type="project" value="InterPro"/>
</dbReference>
<dbReference type="SUPFAM" id="SSF69796">
    <property type="entry name" value="Thymidylate synthase-complementing protein Thy1"/>
    <property type="match status" value="1"/>
</dbReference>
<dbReference type="GO" id="GO:0032259">
    <property type="term" value="P:methylation"/>
    <property type="evidence" value="ECO:0007669"/>
    <property type="project" value="UniProtKB-KW"/>
</dbReference>
<keyword evidence="1" id="KW-0489">Methyltransferase</keyword>